<dbReference type="EMBL" id="BAAALD010000172">
    <property type="protein sequence ID" value="GAA1127570.1"/>
    <property type="molecule type" value="Genomic_DNA"/>
</dbReference>
<sequence>MGRVRHTPYDPGRPPVLVETIAYALIGLAVGAGALVLLPEYFPAARTLTVSTAVVSALLAGLIARFTLNEQAPGVSLALSAVCSVLLVSVLARPDLVDRTGGRHPGRHRPA</sequence>
<evidence type="ECO:0000256" key="1">
    <source>
        <dbReference type="SAM" id="Phobius"/>
    </source>
</evidence>
<keyword evidence="1" id="KW-1133">Transmembrane helix</keyword>
<gene>
    <name evidence="2" type="ORF">GCM10009663_76820</name>
</gene>
<feature type="transmembrane region" description="Helical" evidence="1">
    <location>
        <begin position="50"/>
        <end position="68"/>
    </location>
</feature>
<feature type="transmembrane region" description="Helical" evidence="1">
    <location>
        <begin position="74"/>
        <end position="92"/>
    </location>
</feature>
<proteinExistence type="predicted"/>
<keyword evidence="3" id="KW-1185">Reference proteome</keyword>
<accession>A0ABN1U9P4</accession>
<evidence type="ECO:0008006" key="4">
    <source>
        <dbReference type="Google" id="ProtNLM"/>
    </source>
</evidence>
<name>A0ABN1U9P4_9ACTN</name>
<keyword evidence="1" id="KW-0812">Transmembrane</keyword>
<organism evidence="2 3">
    <name type="scientific">Kitasatospora arboriphila</name>
    <dbReference type="NCBI Taxonomy" id="258052"/>
    <lineage>
        <taxon>Bacteria</taxon>
        <taxon>Bacillati</taxon>
        <taxon>Actinomycetota</taxon>
        <taxon>Actinomycetes</taxon>
        <taxon>Kitasatosporales</taxon>
        <taxon>Streptomycetaceae</taxon>
        <taxon>Kitasatospora</taxon>
    </lineage>
</organism>
<dbReference type="Proteomes" id="UP001499987">
    <property type="component" value="Unassembled WGS sequence"/>
</dbReference>
<reference evidence="2 3" key="1">
    <citation type="journal article" date="2019" name="Int. J. Syst. Evol. Microbiol.">
        <title>The Global Catalogue of Microorganisms (GCM) 10K type strain sequencing project: providing services to taxonomists for standard genome sequencing and annotation.</title>
        <authorList>
            <consortium name="The Broad Institute Genomics Platform"/>
            <consortium name="The Broad Institute Genome Sequencing Center for Infectious Disease"/>
            <person name="Wu L."/>
            <person name="Ma J."/>
        </authorList>
    </citation>
    <scope>NUCLEOTIDE SEQUENCE [LARGE SCALE GENOMIC DNA]</scope>
    <source>
        <strain evidence="2 3">JCM 13002</strain>
    </source>
</reference>
<evidence type="ECO:0000313" key="2">
    <source>
        <dbReference type="EMBL" id="GAA1127570.1"/>
    </source>
</evidence>
<keyword evidence="1" id="KW-0472">Membrane</keyword>
<feature type="transmembrane region" description="Helical" evidence="1">
    <location>
        <begin position="20"/>
        <end position="38"/>
    </location>
</feature>
<evidence type="ECO:0000313" key="3">
    <source>
        <dbReference type="Proteomes" id="UP001499987"/>
    </source>
</evidence>
<comment type="caution">
    <text evidence="2">The sequence shown here is derived from an EMBL/GenBank/DDBJ whole genome shotgun (WGS) entry which is preliminary data.</text>
</comment>
<protein>
    <recommendedName>
        <fullName evidence="4">Integral membrane protein</fullName>
    </recommendedName>
</protein>